<dbReference type="Proteomes" id="UP001221757">
    <property type="component" value="Unassembled WGS sequence"/>
</dbReference>
<proteinExistence type="predicted"/>
<name>A0AAD7B841_MYCRO</name>
<keyword evidence="2" id="KW-1185">Reference proteome</keyword>
<organism evidence="1 2">
    <name type="scientific">Mycena rosella</name>
    <name type="common">Pink bonnet</name>
    <name type="synonym">Agaricus rosellus</name>
    <dbReference type="NCBI Taxonomy" id="1033263"/>
    <lineage>
        <taxon>Eukaryota</taxon>
        <taxon>Fungi</taxon>
        <taxon>Dikarya</taxon>
        <taxon>Basidiomycota</taxon>
        <taxon>Agaricomycotina</taxon>
        <taxon>Agaricomycetes</taxon>
        <taxon>Agaricomycetidae</taxon>
        <taxon>Agaricales</taxon>
        <taxon>Marasmiineae</taxon>
        <taxon>Mycenaceae</taxon>
        <taxon>Mycena</taxon>
    </lineage>
</organism>
<evidence type="ECO:0000313" key="2">
    <source>
        <dbReference type="Proteomes" id="UP001221757"/>
    </source>
</evidence>
<feature type="non-terminal residue" evidence="1">
    <location>
        <position position="73"/>
    </location>
</feature>
<reference evidence="1" key="1">
    <citation type="submission" date="2023-03" db="EMBL/GenBank/DDBJ databases">
        <title>Massive genome expansion in bonnet fungi (Mycena s.s.) driven by repeated elements and novel gene families across ecological guilds.</title>
        <authorList>
            <consortium name="Lawrence Berkeley National Laboratory"/>
            <person name="Harder C.B."/>
            <person name="Miyauchi S."/>
            <person name="Viragh M."/>
            <person name="Kuo A."/>
            <person name="Thoen E."/>
            <person name="Andreopoulos B."/>
            <person name="Lu D."/>
            <person name="Skrede I."/>
            <person name="Drula E."/>
            <person name="Henrissat B."/>
            <person name="Morin E."/>
            <person name="Kohler A."/>
            <person name="Barry K."/>
            <person name="LaButti K."/>
            <person name="Morin E."/>
            <person name="Salamov A."/>
            <person name="Lipzen A."/>
            <person name="Mereny Z."/>
            <person name="Hegedus B."/>
            <person name="Baldrian P."/>
            <person name="Stursova M."/>
            <person name="Weitz H."/>
            <person name="Taylor A."/>
            <person name="Grigoriev I.V."/>
            <person name="Nagy L.G."/>
            <person name="Martin F."/>
            <person name="Kauserud H."/>
        </authorList>
    </citation>
    <scope>NUCLEOTIDE SEQUENCE</scope>
    <source>
        <strain evidence="1">CBHHK067</strain>
    </source>
</reference>
<sequence>AIFEEFGTPVSLHARIGGHPSLIICAVVTTIHDIYKGAPDLYLKELQLWLAIHHNIPISISALQKGLEQEGLS</sequence>
<accession>A0AAD7B841</accession>
<feature type="non-terminal residue" evidence="1">
    <location>
        <position position="1"/>
    </location>
</feature>
<evidence type="ECO:0000313" key="1">
    <source>
        <dbReference type="EMBL" id="KAJ7612965.1"/>
    </source>
</evidence>
<protein>
    <submittedName>
        <fullName evidence="1">Uncharacterized protein</fullName>
    </submittedName>
</protein>
<dbReference type="EMBL" id="JARKIE010000916">
    <property type="protein sequence ID" value="KAJ7612965.1"/>
    <property type="molecule type" value="Genomic_DNA"/>
</dbReference>
<dbReference type="AlphaFoldDB" id="A0AAD7B841"/>
<gene>
    <name evidence="1" type="ORF">B0H17DRAFT_911052</name>
</gene>
<comment type="caution">
    <text evidence="1">The sequence shown here is derived from an EMBL/GenBank/DDBJ whole genome shotgun (WGS) entry which is preliminary data.</text>
</comment>